<evidence type="ECO:0000313" key="3">
    <source>
        <dbReference type="Proteomes" id="UP001300745"/>
    </source>
</evidence>
<dbReference type="SUPFAM" id="SSF51735">
    <property type="entry name" value="NAD(P)-binding Rossmann-fold domains"/>
    <property type="match status" value="1"/>
</dbReference>
<feature type="domain" description="2,4-diaminopentanoate dehydrogenase C-terminal" evidence="1">
    <location>
        <begin position="209"/>
        <end position="350"/>
    </location>
</feature>
<accession>A0ABT3SD64</accession>
<organism evidence="2 3">
    <name type="scientific">Mycobacterium pinniadriaticum</name>
    <dbReference type="NCBI Taxonomy" id="2994102"/>
    <lineage>
        <taxon>Bacteria</taxon>
        <taxon>Bacillati</taxon>
        <taxon>Actinomycetota</taxon>
        <taxon>Actinomycetes</taxon>
        <taxon>Mycobacteriales</taxon>
        <taxon>Mycobacteriaceae</taxon>
        <taxon>Mycobacterium</taxon>
    </lineage>
</organism>
<dbReference type="RefSeq" id="WP_265996394.1">
    <property type="nucleotide sequence ID" value="NZ_JAPJDN010000006.1"/>
</dbReference>
<dbReference type="CDD" id="cd24146">
    <property type="entry name" value="nat-AmDH_N_like"/>
    <property type="match status" value="1"/>
</dbReference>
<gene>
    <name evidence="2" type="ORF">ORI27_08980</name>
</gene>
<dbReference type="InterPro" id="IPR036291">
    <property type="entry name" value="NAD(P)-bd_dom_sf"/>
</dbReference>
<proteinExistence type="predicted"/>
<evidence type="ECO:0000313" key="2">
    <source>
        <dbReference type="EMBL" id="MCX2936832.1"/>
    </source>
</evidence>
<keyword evidence="3" id="KW-1185">Reference proteome</keyword>
<sequence length="352" mass="37555">MARAIVTGTRVAQWATGATGRLALRAVIDSPDLELVGVRVYDETKIGRDAGDLADRPPTGVRATDNNYQIVTSKPDIVLYMGSVERHPDTCFRDVAHLLSCGIDVIATGSSFIDVYGFDPDRASLIEAACVDGGASFLGVGLFPGFWGEAVAPVLSRLSYRCGEITVRESLSYAGYPSREMMVDVMGYGHRPDSTSPILSDPERAGKAFVSTASIIAKALGLEVLACQPFRETVVADRELHVAFGVIPAGTVAAIKLGVRADCGSTSICVEHVTWMSPDVMPEWSRAEGYEIEFGGAPTMRCNLVLGTRGEDHTEMGCLATAMHAIHAIPAVRRAGSGVFDLADLDFRGALR</sequence>
<dbReference type="InterPro" id="IPR045760">
    <property type="entry name" value="DAP_DH_C"/>
</dbReference>
<reference evidence="2 3" key="1">
    <citation type="submission" date="2022-11" db="EMBL/GenBank/DDBJ databases">
        <title>Mycobacterium sp. nov.</title>
        <authorList>
            <person name="Papic B."/>
            <person name="Spicic S."/>
            <person name="Duvnjak S."/>
        </authorList>
    </citation>
    <scope>NUCLEOTIDE SEQUENCE [LARGE SCALE GENOMIC DNA]</scope>
    <source>
        <strain evidence="2 3">CVI_P4</strain>
    </source>
</reference>
<dbReference type="Gene3D" id="3.40.50.720">
    <property type="entry name" value="NAD(P)-binding Rossmann-like Domain"/>
    <property type="match status" value="1"/>
</dbReference>
<comment type="caution">
    <text evidence="2">The sequence shown here is derived from an EMBL/GenBank/DDBJ whole genome shotgun (WGS) entry which is preliminary data.</text>
</comment>
<evidence type="ECO:0000259" key="1">
    <source>
        <dbReference type="Pfam" id="PF19328"/>
    </source>
</evidence>
<dbReference type="Pfam" id="PF19328">
    <property type="entry name" value="DAP_DH_C"/>
    <property type="match status" value="1"/>
</dbReference>
<name>A0ABT3SD64_9MYCO</name>
<protein>
    <submittedName>
        <fullName evidence="2">Dihydrodipicolinate reductase</fullName>
    </submittedName>
</protein>
<dbReference type="Proteomes" id="UP001300745">
    <property type="component" value="Unassembled WGS sequence"/>
</dbReference>
<dbReference type="EMBL" id="JAPJDO010000006">
    <property type="protein sequence ID" value="MCX2936832.1"/>
    <property type="molecule type" value="Genomic_DNA"/>
</dbReference>